<keyword evidence="6" id="KW-1185">Reference proteome</keyword>
<dbReference type="EMBL" id="LVXZ01000013">
    <property type="protein sequence ID" value="OAP93246.1"/>
    <property type="molecule type" value="Genomic_DNA"/>
</dbReference>
<dbReference type="Proteomes" id="UP000078302">
    <property type="component" value="Unassembled WGS sequence"/>
</dbReference>
<evidence type="ECO:0008006" key="7">
    <source>
        <dbReference type="Google" id="ProtNLM"/>
    </source>
</evidence>
<evidence type="ECO:0000256" key="4">
    <source>
        <dbReference type="ARBA" id="ARBA00023010"/>
    </source>
</evidence>
<dbReference type="Gene3D" id="3.10.420.10">
    <property type="entry name" value="SecB-like"/>
    <property type="match status" value="1"/>
</dbReference>
<comment type="similarity">
    <text evidence="1">Belongs to the SecB family.</text>
</comment>
<evidence type="ECO:0000313" key="5">
    <source>
        <dbReference type="EMBL" id="OAP93246.1"/>
    </source>
</evidence>
<dbReference type="SUPFAM" id="SSF54611">
    <property type="entry name" value="SecB-like"/>
    <property type="match status" value="1"/>
</dbReference>
<comment type="caution">
    <text evidence="5">The sequence shown here is derived from an EMBL/GenBank/DDBJ whole genome shotgun (WGS) entry which is preliminary data.</text>
</comment>
<gene>
    <name evidence="5" type="ORF">A4H96_01420</name>
</gene>
<evidence type="ECO:0000256" key="1">
    <source>
        <dbReference type="ARBA" id="ARBA00009990"/>
    </source>
</evidence>
<evidence type="ECO:0000313" key="6">
    <source>
        <dbReference type="Proteomes" id="UP000078302"/>
    </source>
</evidence>
<dbReference type="RefSeq" id="WP_064217935.1">
    <property type="nucleotide sequence ID" value="NZ_LVXZ01000013.1"/>
</dbReference>
<evidence type="ECO:0000256" key="2">
    <source>
        <dbReference type="ARBA" id="ARBA00022448"/>
    </source>
</evidence>
<keyword evidence="2" id="KW-0813">Transport</keyword>
<keyword evidence="4" id="KW-0811">Translocation</keyword>
<dbReference type="AlphaFoldDB" id="A0A179BNC1"/>
<dbReference type="GO" id="GO:0051082">
    <property type="term" value="F:unfolded protein binding"/>
    <property type="evidence" value="ECO:0007669"/>
    <property type="project" value="InterPro"/>
</dbReference>
<dbReference type="InterPro" id="IPR003708">
    <property type="entry name" value="SecB"/>
</dbReference>
<keyword evidence="3" id="KW-0653">Protein transport</keyword>
<sequence length="154" mass="16971">MIKVIEQGLIKASCDIVRPYLQPSLGRALHSKYTPKITPDLDTDTEYAINLHCEARITIAKETTCVLEATHYAKIHVSRDMVDNADMLDKILMVTFPNMLANDARATISRLSIMAGYPQAVLPVQNFAGVFSQLMANRPPVPSPLELSGASHVH</sequence>
<evidence type="ECO:0000256" key="3">
    <source>
        <dbReference type="ARBA" id="ARBA00022927"/>
    </source>
</evidence>
<dbReference type="Pfam" id="PF02556">
    <property type="entry name" value="SecB"/>
    <property type="match status" value="1"/>
</dbReference>
<dbReference type="GO" id="GO:0051262">
    <property type="term" value="P:protein tetramerization"/>
    <property type="evidence" value="ECO:0007669"/>
    <property type="project" value="InterPro"/>
</dbReference>
<dbReference type="InterPro" id="IPR035958">
    <property type="entry name" value="SecB-like_sf"/>
</dbReference>
<protein>
    <recommendedName>
        <fullName evidence="7">Preprotein translocase subunit SecB</fullName>
    </recommendedName>
</protein>
<reference evidence="5 6" key="1">
    <citation type="submission" date="2016-04" db="EMBL/GenBank/DDBJ databases">
        <title>Acidithiobacillus ferrooxidans genome sequencing and assembly.</title>
        <authorList>
            <person name="Zhou Z."/>
        </authorList>
    </citation>
    <scope>NUCLEOTIDE SEQUENCE [LARGE SCALE GENOMIC DNA]</scope>
    <source>
        <strain evidence="5 6">BY0502</strain>
    </source>
</reference>
<accession>A0A179BNC1</accession>
<name>A0A179BNC1_ACIFR</name>
<dbReference type="GO" id="GO:0015031">
    <property type="term" value="P:protein transport"/>
    <property type="evidence" value="ECO:0007669"/>
    <property type="project" value="UniProtKB-KW"/>
</dbReference>
<organism evidence="5 6">
    <name type="scientific">Acidithiobacillus ferrooxidans</name>
    <name type="common">Thiobacillus ferrooxidans</name>
    <dbReference type="NCBI Taxonomy" id="920"/>
    <lineage>
        <taxon>Bacteria</taxon>
        <taxon>Pseudomonadati</taxon>
        <taxon>Pseudomonadota</taxon>
        <taxon>Acidithiobacillia</taxon>
        <taxon>Acidithiobacillales</taxon>
        <taxon>Acidithiobacillaceae</taxon>
        <taxon>Acidithiobacillus</taxon>
    </lineage>
</organism>
<proteinExistence type="inferred from homology"/>